<comment type="caution">
    <text evidence="1">The sequence shown here is derived from an EMBL/GenBank/DDBJ whole genome shotgun (WGS) entry which is preliminary data.</text>
</comment>
<evidence type="ECO:0000313" key="1">
    <source>
        <dbReference type="EMBL" id="GBM61127.1"/>
    </source>
</evidence>
<keyword evidence="2" id="KW-1185">Reference proteome</keyword>
<proteinExistence type="predicted"/>
<protein>
    <submittedName>
        <fullName evidence="1">Uncharacterized protein</fullName>
    </submittedName>
</protein>
<accession>A0A4Y2H6E2</accession>
<name>A0A4Y2H6E2_ARAVE</name>
<dbReference type="EMBL" id="BGPR01001753">
    <property type="protein sequence ID" value="GBM61127.1"/>
    <property type="molecule type" value="Genomic_DNA"/>
</dbReference>
<dbReference type="Proteomes" id="UP000499080">
    <property type="component" value="Unassembled WGS sequence"/>
</dbReference>
<evidence type="ECO:0000313" key="2">
    <source>
        <dbReference type="Proteomes" id="UP000499080"/>
    </source>
</evidence>
<organism evidence="1 2">
    <name type="scientific">Araneus ventricosus</name>
    <name type="common">Orbweaver spider</name>
    <name type="synonym">Epeira ventricosa</name>
    <dbReference type="NCBI Taxonomy" id="182803"/>
    <lineage>
        <taxon>Eukaryota</taxon>
        <taxon>Metazoa</taxon>
        <taxon>Ecdysozoa</taxon>
        <taxon>Arthropoda</taxon>
        <taxon>Chelicerata</taxon>
        <taxon>Arachnida</taxon>
        <taxon>Araneae</taxon>
        <taxon>Araneomorphae</taxon>
        <taxon>Entelegynae</taxon>
        <taxon>Araneoidea</taxon>
        <taxon>Araneidae</taxon>
        <taxon>Araneus</taxon>
    </lineage>
</organism>
<gene>
    <name evidence="1" type="ORF">AVEN_152266_1</name>
</gene>
<reference evidence="1 2" key="1">
    <citation type="journal article" date="2019" name="Sci. Rep.">
        <title>Orb-weaving spider Araneus ventricosus genome elucidates the spidroin gene catalogue.</title>
        <authorList>
            <person name="Kono N."/>
            <person name="Nakamura H."/>
            <person name="Ohtoshi R."/>
            <person name="Moran D.A.P."/>
            <person name="Shinohara A."/>
            <person name="Yoshida Y."/>
            <person name="Fujiwara M."/>
            <person name="Mori M."/>
            <person name="Tomita M."/>
            <person name="Arakawa K."/>
        </authorList>
    </citation>
    <scope>NUCLEOTIDE SEQUENCE [LARGE SCALE GENOMIC DNA]</scope>
</reference>
<sequence length="130" mass="14430">MFIQTNLWLSGFQTVLCLPPKEISTFADLEISIFVALQTETGPLCVHQQFNAILSEECVHKYAFLITGHLAPGPGDESIVRPQAYLRKGKEFLKDCIFLQSRLSSAVHVQNMALYFAPEDRTGQGGGRVS</sequence>
<dbReference type="AlphaFoldDB" id="A0A4Y2H6E2"/>